<feature type="zinc finger region" evidence="16">
    <location>
        <begin position="101"/>
        <end position="137"/>
    </location>
</feature>
<comment type="subcellular location">
    <subcellularLocation>
        <location evidence="16 17">Host cytoplasm</location>
    </subcellularLocation>
    <subcellularLocation>
        <location evidence="16 17">Host nucleus</location>
    </subcellularLocation>
</comment>
<dbReference type="Gene3D" id="3.30.240.40">
    <property type="entry name" value="E6 early regulatory protein"/>
    <property type="match status" value="2"/>
</dbReference>
<dbReference type="GO" id="GO:0039502">
    <property type="term" value="P:symbiont-mediated suppression of host type I interferon-mediated signaling pathway"/>
    <property type="evidence" value="ECO:0007669"/>
    <property type="project" value="UniProtKB-UniRule"/>
</dbReference>
<comment type="function">
    <text evidence="16">Plays a major role in the induction and maintenance of cellular transformation. E6 associates with host UBE3A/E6-AP ubiquitin-protein ligase and modulates its activity. Protects host keratinocytes from apoptosis by mediating the degradation of host BAK1. May also inhibit host immune response.</text>
</comment>
<evidence type="ECO:0000256" key="16">
    <source>
        <dbReference type="HAMAP-Rule" id="MF_04006"/>
    </source>
</evidence>
<evidence type="ECO:0000256" key="15">
    <source>
        <dbReference type="ARBA" id="ARBA00023323"/>
    </source>
</evidence>
<organism evidence="18">
    <name type="scientific">Human papillomavirus</name>
    <dbReference type="NCBI Taxonomy" id="10566"/>
    <lineage>
        <taxon>Viruses</taxon>
        <taxon>Monodnaviria</taxon>
        <taxon>Shotokuvirae</taxon>
        <taxon>Cossaviricota</taxon>
        <taxon>Papovaviricetes</taxon>
        <taxon>Zurhausenvirales</taxon>
        <taxon>Papillomaviridae</taxon>
    </lineage>
</organism>
<keyword evidence="7 16" id="KW-0863">Zinc-finger</keyword>
<evidence type="ECO:0000256" key="3">
    <source>
        <dbReference type="ARBA" id="ARBA00022562"/>
    </source>
</evidence>
<name>A0A385PLJ4_9PAPI</name>
<keyword evidence="12 16" id="KW-0804">Transcription</keyword>
<reference evidence="18" key="1">
    <citation type="journal article" date="2018" name="Nat. Med.">
        <title>Expanded skin virome in DOCK8-deficient patients.</title>
        <authorList>
            <consortium name="NISC Comparative Sequencing Program"/>
            <person name="Tirosh O."/>
            <person name="Conlan S."/>
            <person name="Deming C."/>
            <person name="Lee-Lin S.Q."/>
            <person name="Huang X."/>
            <person name="Su H.C."/>
            <person name="Freeman A.F."/>
            <person name="Segre J.A."/>
            <person name="Kong H.H."/>
        </authorList>
    </citation>
    <scope>NUCLEOTIDE SEQUENCE</scope>
    <source>
        <strain evidence="18">HPV-mSK_094</strain>
    </source>
</reference>
<keyword evidence="2 16" id="KW-0244">Early protein</keyword>
<dbReference type="InterPro" id="IPR038575">
    <property type="entry name" value="E6_sf"/>
</dbReference>
<evidence type="ECO:0000256" key="10">
    <source>
        <dbReference type="ARBA" id="ARBA00023125"/>
    </source>
</evidence>
<evidence type="ECO:0000256" key="9">
    <source>
        <dbReference type="ARBA" id="ARBA00023015"/>
    </source>
</evidence>
<comment type="subunit">
    <text evidence="16">Forms homodimers. Interacts with ubiquitin-protein ligase UBE3A/E6-AP; this interaction stimulates UBE3A ubiquitin activity. Interacts with host BAK1.</text>
</comment>
<evidence type="ECO:0000313" key="18">
    <source>
        <dbReference type="EMBL" id="AYA93903.1"/>
    </source>
</evidence>
<dbReference type="GO" id="GO:0052170">
    <property type="term" value="P:symbiont-mediated suppression of host innate immune response"/>
    <property type="evidence" value="ECO:0007669"/>
    <property type="project" value="UniProtKB-KW"/>
</dbReference>
<accession>A0A385PLJ4</accession>
<dbReference type="SUPFAM" id="SSF161229">
    <property type="entry name" value="E6 C-terminal domain-like"/>
    <property type="match status" value="2"/>
</dbReference>
<evidence type="ECO:0000256" key="8">
    <source>
        <dbReference type="ARBA" id="ARBA00022833"/>
    </source>
</evidence>
<keyword evidence="15 16" id="KW-1119">Modulation of host cell apoptosis by virus</keyword>
<evidence type="ECO:0000256" key="4">
    <source>
        <dbReference type="ARBA" id="ARBA00022581"/>
    </source>
</evidence>
<dbReference type="GO" id="GO:0006351">
    <property type="term" value="P:DNA-templated transcription"/>
    <property type="evidence" value="ECO:0007669"/>
    <property type="project" value="UniProtKB-UniRule"/>
</dbReference>
<evidence type="ECO:0000256" key="7">
    <source>
        <dbReference type="ARBA" id="ARBA00022771"/>
    </source>
</evidence>
<evidence type="ECO:0000256" key="17">
    <source>
        <dbReference type="RuleBase" id="RU363123"/>
    </source>
</evidence>
<keyword evidence="13 16" id="KW-1035">Host cytoplasm</keyword>
<keyword evidence="9 16" id="KW-0805">Transcription regulation</keyword>
<keyword evidence="4 16" id="KW-0945">Host-virus interaction</keyword>
<dbReference type="GO" id="GO:0008270">
    <property type="term" value="F:zinc ion binding"/>
    <property type="evidence" value="ECO:0007669"/>
    <property type="project" value="UniProtKB-KW"/>
</dbReference>
<dbReference type="GO" id="GO:0039648">
    <property type="term" value="P:symbiont-mediated perturbation of host ubiquitin-like protein modification"/>
    <property type="evidence" value="ECO:0007669"/>
    <property type="project" value="UniProtKB-UniRule"/>
</dbReference>
<protein>
    <recommendedName>
        <fullName evidence="16 17">Protein E6</fullName>
    </recommendedName>
</protein>
<dbReference type="GO" id="GO:0042025">
    <property type="term" value="C:host cell nucleus"/>
    <property type="evidence" value="ECO:0007669"/>
    <property type="project" value="UniProtKB-SubCell"/>
</dbReference>
<evidence type="ECO:0000256" key="6">
    <source>
        <dbReference type="ARBA" id="ARBA00022723"/>
    </source>
</evidence>
<evidence type="ECO:0000256" key="12">
    <source>
        <dbReference type="ARBA" id="ARBA00023163"/>
    </source>
</evidence>
<evidence type="ECO:0000256" key="2">
    <source>
        <dbReference type="ARBA" id="ARBA00022518"/>
    </source>
</evidence>
<keyword evidence="6 16" id="KW-0479">Metal-binding</keyword>
<evidence type="ECO:0000256" key="11">
    <source>
        <dbReference type="ARBA" id="ARBA00023159"/>
    </source>
</evidence>
<evidence type="ECO:0000256" key="1">
    <source>
        <dbReference type="ARBA" id="ARBA00006346"/>
    </source>
</evidence>
<dbReference type="HAMAP" id="MF_04006">
    <property type="entry name" value="HPV_E6"/>
    <property type="match status" value="1"/>
</dbReference>
<keyword evidence="8 16" id="KW-0862">Zinc</keyword>
<sequence length="147" mass="16884">MEPLLKPLCLDEYCNYFGVDITTLTLPCIFCHDIIDALQLSIFRERKLSLVWRGQNCYAACLQCVSNVAKIERERYFQCLLKGEYIEHCTQTPLQSLIVRCLYCMSLLSGAEKIDVIASGGNFCLVRCHWKGVCHKCSQNAWGDRNY</sequence>
<proteinExistence type="inferred from homology"/>
<keyword evidence="11 16" id="KW-0010">Activator</keyword>
<evidence type="ECO:0000256" key="13">
    <source>
        <dbReference type="ARBA" id="ARBA00023200"/>
    </source>
</evidence>
<keyword evidence="14 16" id="KW-0899">Viral immunoevasion</keyword>
<dbReference type="GO" id="GO:0052150">
    <property type="term" value="P:symbiont-mediated perturbation of host apoptosis"/>
    <property type="evidence" value="ECO:0007669"/>
    <property type="project" value="UniProtKB-KW"/>
</dbReference>
<dbReference type="Pfam" id="PF00518">
    <property type="entry name" value="E6"/>
    <property type="match status" value="1"/>
</dbReference>
<keyword evidence="5 16" id="KW-1090">Inhibition of host innate immune response by virus</keyword>
<dbReference type="EMBL" id="MH777237">
    <property type="protein sequence ID" value="AYA93903.1"/>
    <property type="molecule type" value="Genomic_DNA"/>
</dbReference>
<evidence type="ECO:0000256" key="14">
    <source>
        <dbReference type="ARBA" id="ARBA00023280"/>
    </source>
</evidence>
<evidence type="ECO:0000256" key="5">
    <source>
        <dbReference type="ARBA" id="ARBA00022632"/>
    </source>
</evidence>
<dbReference type="InterPro" id="IPR001334">
    <property type="entry name" value="E6"/>
</dbReference>
<dbReference type="GO" id="GO:0030430">
    <property type="term" value="C:host cell cytoplasm"/>
    <property type="evidence" value="ECO:0007669"/>
    <property type="project" value="UniProtKB-SubCell"/>
</dbReference>
<gene>
    <name evidence="16" type="primary">E6</name>
</gene>
<comment type="caution">
    <text evidence="16">Lacks conserved residue(s) required for the propagation of feature annotation.</text>
</comment>
<feature type="zinc finger region" evidence="16">
    <location>
        <begin position="28"/>
        <end position="64"/>
    </location>
</feature>
<dbReference type="GO" id="GO:0003677">
    <property type="term" value="F:DNA binding"/>
    <property type="evidence" value="ECO:0007669"/>
    <property type="project" value="UniProtKB-UniRule"/>
</dbReference>
<comment type="similarity">
    <text evidence="1 16 17">Belongs to the papillomaviridae E6 protein family.</text>
</comment>
<keyword evidence="10 16" id="KW-0238">DNA-binding</keyword>
<keyword evidence="3 16" id="KW-1048">Host nucleus</keyword>
<dbReference type="GO" id="GO:0006355">
    <property type="term" value="P:regulation of DNA-templated transcription"/>
    <property type="evidence" value="ECO:0007669"/>
    <property type="project" value="UniProtKB-UniRule"/>
</dbReference>